<sequence length="200" mass="22060">MPLEAPIDGHSESLPLLHNLADRRPYQPYCVTEASSRAQSPELLTPKPLRIIKSCARELDGDEQTQHSRDDVLDMLPARSAASSPGQQDSLIILPKTGSKSKRNPSLSNRISQLGNTKTASPNYIAQAVTPRGSHTLASLDEAVYDETLSHPWVQRPRSLYIATSQQVIRKPLPWRSGHAGMDYHPLPPLPYDTTATPEL</sequence>
<gene>
    <name evidence="2" type="ORF">K460DRAFT_287596</name>
</gene>
<feature type="compositionally biased region" description="Polar residues" evidence="1">
    <location>
        <begin position="81"/>
        <end position="90"/>
    </location>
</feature>
<feature type="region of interest" description="Disordered" evidence="1">
    <location>
        <begin position="79"/>
        <end position="118"/>
    </location>
</feature>
<dbReference type="GeneID" id="63846228"/>
<dbReference type="EMBL" id="ML976617">
    <property type="protein sequence ID" value="KAF1843066.1"/>
    <property type="molecule type" value="Genomic_DNA"/>
</dbReference>
<organism evidence="2 3">
    <name type="scientific">Cucurbitaria berberidis CBS 394.84</name>
    <dbReference type="NCBI Taxonomy" id="1168544"/>
    <lineage>
        <taxon>Eukaryota</taxon>
        <taxon>Fungi</taxon>
        <taxon>Dikarya</taxon>
        <taxon>Ascomycota</taxon>
        <taxon>Pezizomycotina</taxon>
        <taxon>Dothideomycetes</taxon>
        <taxon>Pleosporomycetidae</taxon>
        <taxon>Pleosporales</taxon>
        <taxon>Pleosporineae</taxon>
        <taxon>Cucurbitariaceae</taxon>
        <taxon>Cucurbitaria</taxon>
    </lineage>
</organism>
<keyword evidence="3" id="KW-1185">Reference proteome</keyword>
<reference evidence="2" key="1">
    <citation type="submission" date="2020-01" db="EMBL/GenBank/DDBJ databases">
        <authorList>
            <consortium name="DOE Joint Genome Institute"/>
            <person name="Haridas S."/>
            <person name="Albert R."/>
            <person name="Binder M."/>
            <person name="Bloem J."/>
            <person name="Labutti K."/>
            <person name="Salamov A."/>
            <person name="Andreopoulos B."/>
            <person name="Baker S.E."/>
            <person name="Barry K."/>
            <person name="Bills G."/>
            <person name="Bluhm B.H."/>
            <person name="Cannon C."/>
            <person name="Castanera R."/>
            <person name="Culley D.E."/>
            <person name="Daum C."/>
            <person name="Ezra D."/>
            <person name="Gonzalez J.B."/>
            <person name="Henrissat B."/>
            <person name="Kuo A."/>
            <person name="Liang C."/>
            <person name="Lipzen A."/>
            <person name="Lutzoni F."/>
            <person name="Magnuson J."/>
            <person name="Mondo S."/>
            <person name="Nolan M."/>
            <person name="Ohm R."/>
            <person name="Pangilinan J."/>
            <person name="Park H.-J."/>
            <person name="Ramirez L."/>
            <person name="Alfaro M."/>
            <person name="Sun H."/>
            <person name="Tritt A."/>
            <person name="Yoshinaga Y."/>
            <person name="Zwiers L.-H."/>
            <person name="Turgeon B.G."/>
            <person name="Goodwin S.B."/>
            <person name="Spatafora J.W."/>
            <person name="Crous P.W."/>
            <person name="Grigoriev I.V."/>
        </authorList>
    </citation>
    <scope>NUCLEOTIDE SEQUENCE</scope>
    <source>
        <strain evidence="2">CBS 394.84</strain>
    </source>
</reference>
<accession>A0A9P4L5L1</accession>
<evidence type="ECO:0000313" key="3">
    <source>
        <dbReference type="Proteomes" id="UP000800039"/>
    </source>
</evidence>
<feature type="compositionally biased region" description="Polar residues" evidence="1">
    <location>
        <begin position="104"/>
        <end position="118"/>
    </location>
</feature>
<protein>
    <submittedName>
        <fullName evidence="2">Uncharacterized protein</fullName>
    </submittedName>
</protein>
<comment type="caution">
    <text evidence="2">The sequence shown here is derived from an EMBL/GenBank/DDBJ whole genome shotgun (WGS) entry which is preliminary data.</text>
</comment>
<proteinExistence type="predicted"/>
<dbReference type="Proteomes" id="UP000800039">
    <property type="component" value="Unassembled WGS sequence"/>
</dbReference>
<evidence type="ECO:0000256" key="1">
    <source>
        <dbReference type="SAM" id="MobiDB-lite"/>
    </source>
</evidence>
<dbReference type="OrthoDB" id="3784760at2759"/>
<name>A0A9P4L5L1_9PLEO</name>
<dbReference type="AlphaFoldDB" id="A0A9P4L5L1"/>
<dbReference type="RefSeq" id="XP_040785629.1">
    <property type="nucleotide sequence ID" value="XM_040928976.1"/>
</dbReference>
<feature type="non-terminal residue" evidence="2">
    <location>
        <position position="200"/>
    </location>
</feature>
<evidence type="ECO:0000313" key="2">
    <source>
        <dbReference type="EMBL" id="KAF1843066.1"/>
    </source>
</evidence>